<name>A0A1J5Q9F0_9ZZZZ</name>
<comment type="caution">
    <text evidence="1">The sequence shown here is derived from an EMBL/GenBank/DDBJ whole genome shotgun (WGS) entry which is preliminary data.</text>
</comment>
<protein>
    <submittedName>
        <fullName evidence="1">Uncharacterized protein</fullName>
    </submittedName>
</protein>
<sequence length="186" mass="20526">MNSRYDPHALRARVIGAIAAALLGGAAMAPPSSAADLPTAQQLSDADWLYEHYFGDVADYAPRLAHDTELKMFANGFALLSARGDDLAPSFEAFDALYAGARRRALERMGRGEPPLVLRGPPPPVRALRDPYSVRLQRKLLRIAEDYQLPYTLIDSTQQWIFLGPEDDPAEPILHPTRATGEEFEP</sequence>
<dbReference type="EMBL" id="MLJW01001155">
    <property type="protein sequence ID" value="OIQ79818.1"/>
    <property type="molecule type" value="Genomic_DNA"/>
</dbReference>
<accession>A0A1J5Q9F0</accession>
<reference evidence="1" key="1">
    <citation type="submission" date="2016-10" db="EMBL/GenBank/DDBJ databases">
        <title>Sequence of Gallionella enrichment culture.</title>
        <authorList>
            <person name="Poehlein A."/>
            <person name="Muehling M."/>
            <person name="Daniel R."/>
        </authorList>
    </citation>
    <scope>NUCLEOTIDE SEQUENCE</scope>
</reference>
<proteinExistence type="predicted"/>
<organism evidence="1">
    <name type="scientific">mine drainage metagenome</name>
    <dbReference type="NCBI Taxonomy" id="410659"/>
    <lineage>
        <taxon>unclassified sequences</taxon>
        <taxon>metagenomes</taxon>
        <taxon>ecological metagenomes</taxon>
    </lineage>
</organism>
<evidence type="ECO:0000313" key="1">
    <source>
        <dbReference type="EMBL" id="OIQ79818.1"/>
    </source>
</evidence>
<gene>
    <name evidence="1" type="ORF">GALL_384420</name>
</gene>
<dbReference type="AlphaFoldDB" id="A0A1J5Q9F0"/>